<sequence>MTEVLKIIDVIGLLLFCLYIVQQTAAAIQRRPRVRTATSGVQLNFLIPALNEAQVIGATLDNLRRTVPGSRIVVIDDASDDQTAQIVLRAAQGDPAIRLLQRQYPEARQNKGRAMNWAVRRLLRDGFFGDRPDQQVIVVLDADGRVQEDFAGQVRGAFADPNVMAAQAWMRFRQTGARPGIAGLISRMLLFQQDLEAFITGHIQRYRMRGGTASLTGNGQCMRVSYVAQQLEAGTDPWPEVLLEDFASAVEIRLHSPEHRIVYLPTHISQQGMVDLPSFIRQRVRWTQGAMECLPYLRRLWQTPASWTTRLDFSYFILGPWLNLLLIMSFASQGLRRVFGGQGLTITPEVGLLLTVLPLIMQLNWVLRYIHERRLPLGYIPFAMISLPVYSFALLSSLPKAYFNHFTGRRGWYKSVRHDDAAPEAAERHAESQRPGTTAPAASD</sequence>
<proteinExistence type="inferred from homology"/>
<feature type="transmembrane region" description="Helical" evidence="5">
    <location>
        <begin position="343"/>
        <end position="367"/>
    </location>
</feature>
<feature type="region of interest" description="Disordered" evidence="4">
    <location>
        <begin position="423"/>
        <end position="444"/>
    </location>
</feature>
<dbReference type="Proteomes" id="UP001423409">
    <property type="component" value="Unassembled WGS sequence"/>
</dbReference>
<accession>A0ABP9UE12</accession>
<organism evidence="7 8">
    <name type="scientific">Deinococcus caeni</name>
    <dbReference type="NCBI Taxonomy" id="569127"/>
    <lineage>
        <taxon>Bacteria</taxon>
        <taxon>Thermotogati</taxon>
        <taxon>Deinococcota</taxon>
        <taxon>Deinococci</taxon>
        <taxon>Deinococcales</taxon>
        <taxon>Deinococcaceae</taxon>
        <taxon>Deinococcus</taxon>
    </lineage>
</organism>
<dbReference type="SUPFAM" id="SSF53448">
    <property type="entry name" value="Nucleotide-diphospho-sugar transferases"/>
    <property type="match status" value="1"/>
</dbReference>
<dbReference type="Pfam" id="PF00535">
    <property type="entry name" value="Glycos_transf_2"/>
    <property type="match status" value="1"/>
</dbReference>
<keyword evidence="5" id="KW-0812">Transmembrane</keyword>
<gene>
    <name evidence="7" type="ORF">Dcae01_02182</name>
</gene>
<name>A0ABP9UE12_9DEIO</name>
<evidence type="ECO:0000256" key="2">
    <source>
        <dbReference type="ARBA" id="ARBA00022676"/>
    </source>
</evidence>
<evidence type="ECO:0000313" key="8">
    <source>
        <dbReference type="Proteomes" id="UP001423409"/>
    </source>
</evidence>
<feature type="compositionally biased region" description="Basic and acidic residues" evidence="4">
    <location>
        <begin position="423"/>
        <end position="432"/>
    </location>
</feature>
<dbReference type="InterPro" id="IPR001173">
    <property type="entry name" value="Glyco_trans_2-like"/>
</dbReference>
<keyword evidence="5" id="KW-1133">Transmembrane helix</keyword>
<evidence type="ECO:0000256" key="3">
    <source>
        <dbReference type="ARBA" id="ARBA00022679"/>
    </source>
</evidence>
<keyword evidence="2" id="KW-0328">Glycosyltransferase</keyword>
<comment type="caution">
    <text evidence="7">The sequence shown here is derived from an EMBL/GenBank/DDBJ whole genome shotgun (WGS) entry which is preliminary data.</text>
</comment>
<keyword evidence="8" id="KW-1185">Reference proteome</keyword>
<dbReference type="PANTHER" id="PTHR43630">
    <property type="entry name" value="POLY-BETA-1,6-N-ACETYL-D-GLUCOSAMINE SYNTHASE"/>
    <property type="match status" value="1"/>
</dbReference>
<dbReference type="PANTHER" id="PTHR43630:SF1">
    <property type="entry name" value="POLY-BETA-1,6-N-ACETYL-D-GLUCOSAMINE SYNTHASE"/>
    <property type="match status" value="1"/>
</dbReference>
<keyword evidence="3" id="KW-0808">Transferase</keyword>
<evidence type="ECO:0000259" key="6">
    <source>
        <dbReference type="Pfam" id="PF00535"/>
    </source>
</evidence>
<evidence type="ECO:0000313" key="7">
    <source>
        <dbReference type="EMBL" id="GAA5440665.1"/>
    </source>
</evidence>
<feature type="domain" description="Glycosyltransferase 2-like" evidence="6">
    <location>
        <begin position="46"/>
        <end position="183"/>
    </location>
</feature>
<protein>
    <recommendedName>
        <fullName evidence="6">Glycosyltransferase 2-like domain-containing protein</fullName>
    </recommendedName>
</protein>
<evidence type="ECO:0000256" key="1">
    <source>
        <dbReference type="ARBA" id="ARBA00006739"/>
    </source>
</evidence>
<dbReference type="Gene3D" id="3.90.550.10">
    <property type="entry name" value="Spore Coat Polysaccharide Biosynthesis Protein SpsA, Chain A"/>
    <property type="match status" value="1"/>
</dbReference>
<evidence type="ECO:0000256" key="5">
    <source>
        <dbReference type="SAM" id="Phobius"/>
    </source>
</evidence>
<feature type="transmembrane region" description="Helical" evidence="5">
    <location>
        <begin position="379"/>
        <end position="403"/>
    </location>
</feature>
<feature type="transmembrane region" description="Helical" evidence="5">
    <location>
        <begin position="313"/>
        <end position="331"/>
    </location>
</feature>
<evidence type="ECO:0000256" key="4">
    <source>
        <dbReference type="SAM" id="MobiDB-lite"/>
    </source>
</evidence>
<dbReference type="RefSeq" id="WP_345445408.1">
    <property type="nucleotide sequence ID" value="NZ_BAABQU010000025.1"/>
</dbReference>
<comment type="similarity">
    <text evidence="1">Belongs to the glycosyltransferase 2 family.</text>
</comment>
<dbReference type="InterPro" id="IPR029044">
    <property type="entry name" value="Nucleotide-diphossugar_trans"/>
</dbReference>
<dbReference type="EMBL" id="BAABQU010000025">
    <property type="protein sequence ID" value="GAA5440665.1"/>
    <property type="molecule type" value="Genomic_DNA"/>
</dbReference>
<keyword evidence="5" id="KW-0472">Membrane</keyword>
<reference evidence="7 8" key="1">
    <citation type="submission" date="2024-02" db="EMBL/GenBank/DDBJ databases">
        <title>Deinococcus caeni NBRC 101312.</title>
        <authorList>
            <person name="Ichikawa N."/>
            <person name="Katano-Makiyama Y."/>
            <person name="Hidaka K."/>
        </authorList>
    </citation>
    <scope>NUCLEOTIDE SEQUENCE [LARGE SCALE GENOMIC DNA]</scope>
    <source>
        <strain evidence="7 8">NBRC 101312</strain>
    </source>
</reference>